<evidence type="ECO:0000313" key="2">
    <source>
        <dbReference type="EMBL" id="APZ94793.1"/>
    </source>
</evidence>
<dbReference type="STRING" id="1891926.Fuma_04432"/>
<dbReference type="InterPro" id="IPR000905">
    <property type="entry name" value="Gcp-like_dom"/>
</dbReference>
<dbReference type="GO" id="GO:0002949">
    <property type="term" value="P:tRNA threonylcarbamoyladenosine modification"/>
    <property type="evidence" value="ECO:0007669"/>
    <property type="project" value="InterPro"/>
</dbReference>
<dbReference type="Pfam" id="PF00814">
    <property type="entry name" value="TsaD"/>
    <property type="match status" value="1"/>
</dbReference>
<protein>
    <submittedName>
        <fullName evidence="2">T(6)A37 threonylcarbamoyladenosine biosynthesis protein</fullName>
    </submittedName>
</protein>
<dbReference type="PANTHER" id="PTHR11735:SF11">
    <property type="entry name" value="TRNA THREONYLCARBAMOYLADENOSINE BIOSYNTHESIS PROTEIN TSAB"/>
    <property type="match status" value="1"/>
</dbReference>
<dbReference type="InterPro" id="IPR043129">
    <property type="entry name" value="ATPase_NBD"/>
</dbReference>
<keyword evidence="3" id="KW-1185">Reference proteome</keyword>
<proteinExistence type="predicted"/>
<dbReference type="PANTHER" id="PTHR11735">
    <property type="entry name" value="TRNA N6-ADENOSINE THREONYLCARBAMOYLTRANSFERASE"/>
    <property type="match status" value="1"/>
</dbReference>
<reference evidence="2 3" key="1">
    <citation type="journal article" date="2016" name="Front. Microbiol.">
        <title>Fuerstia marisgermanicae gen. nov., sp. nov., an Unusual Member of the Phylum Planctomycetes from the German Wadden Sea.</title>
        <authorList>
            <person name="Kohn T."/>
            <person name="Heuer A."/>
            <person name="Jogler M."/>
            <person name="Vollmers J."/>
            <person name="Boedeker C."/>
            <person name="Bunk B."/>
            <person name="Rast P."/>
            <person name="Borchert D."/>
            <person name="Glockner I."/>
            <person name="Freese H.M."/>
            <person name="Klenk H.P."/>
            <person name="Overmann J."/>
            <person name="Kaster A.K."/>
            <person name="Rohde M."/>
            <person name="Wiegand S."/>
            <person name="Jogler C."/>
        </authorList>
    </citation>
    <scope>NUCLEOTIDE SEQUENCE [LARGE SCALE GENOMIC DNA]</scope>
    <source>
        <strain evidence="2 3">NH11</strain>
    </source>
</reference>
<evidence type="ECO:0000259" key="1">
    <source>
        <dbReference type="Pfam" id="PF00814"/>
    </source>
</evidence>
<dbReference type="AlphaFoldDB" id="A0A1P8WL70"/>
<dbReference type="KEGG" id="fmr:Fuma_04432"/>
<accession>A0A1P8WL70</accession>
<sequence>MRILAVDTSGFEGSVALSDDRTVVAERQLSAEGRRHAQTLVSEVDALLKEQSLRPSDIDAVAVSIGPGSFTGLRVGVVFAKTFAWANGAQLVAVDTLQAVAQQIGEEHETVTVISDAQRREVFLNEYQWDAATNARTPVGEIRICTVDSLLSAVEDHEPSATELFSGPGLTKFGEELAGRYSLAEESLWIPRAASVAQIGSLMLNDNKIADAYTLEPLYIRRSYAEEKAAKTS</sequence>
<dbReference type="Gene3D" id="3.30.420.40">
    <property type="match status" value="2"/>
</dbReference>
<gene>
    <name evidence="2" type="primary">gcp_2</name>
    <name evidence="2" type="ORF">Fuma_04432</name>
</gene>
<feature type="domain" description="Gcp-like" evidence="1">
    <location>
        <begin position="34"/>
        <end position="134"/>
    </location>
</feature>
<dbReference type="GO" id="GO:0005829">
    <property type="term" value="C:cytosol"/>
    <property type="evidence" value="ECO:0007669"/>
    <property type="project" value="TreeGrafter"/>
</dbReference>
<dbReference type="OrthoDB" id="9784166at2"/>
<organism evidence="2 3">
    <name type="scientific">Fuerstiella marisgermanici</name>
    <dbReference type="NCBI Taxonomy" id="1891926"/>
    <lineage>
        <taxon>Bacteria</taxon>
        <taxon>Pseudomonadati</taxon>
        <taxon>Planctomycetota</taxon>
        <taxon>Planctomycetia</taxon>
        <taxon>Planctomycetales</taxon>
        <taxon>Planctomycetaceae</taxon>
        <taxon>Fuerstiella</taxon>
    </lineage>
</organism>
<dbReference type="Proteomes" id="UP000187735">
    <property type="component" value="Chromosome"/>
</dbReference>
<dbReference type="SUPFAM" id="SSF53067">
    <property type="entry name" value="Actin-like ATPase domain"/>
    <property type="match status" value="2"/>
</dbReference>
<dbReference type="InterPro" id="IPR022496">
    <property type="entry name" value="T6A_TsaB"/>
</dbReference>
<dbReference type="NCBIfam" id="TIGR03725">
    <property type="entry name" value="T6A_YeaZ"/>
    <property type="match status" value="1"/>
</dbReference>
<name>A0A1P8WL70_9PLAN</name>
<dbReference type="EMBL" id="CP017641">
    <property type="protein sequence ID" value="APZ94793.1"/>
    <property type="molecule type" value="Genomic_DNA"/>
</dbReference>
<dbReference type="RefSeq" id="WP_077026051.1">
    <property type="nucleotide sequence ID" value="NZ_CP017641.1"/>
</dbReference>
<evidence type="ECO:0000313" key="3">
    <source>
        <dbReference type="Proteomes" id="UP000187735"/>
    </source>
</evidence>
<dbReference type="CDD" id="cd24032">
    <property type="entry name" value="ASKHA_NBD_TsaB"/>
    <property type="match status" value="1"/>
</dbReference>